<protein>
    <recommendedName>
        <fullName evidence="3">DUF2505 domain-containing protein</fullName>
    </recommendedName>
</protein>
<dbReference type="Proteomes" id="UP000183053">
    <property type="component" value="Unassembled WGS sequence"/>
</dbReference>
<dbReference type="InterPro" id="IPR019639">
    <property type="entry name" value="DUF2505"/>
</dbReference>
<proteinExistence type="predicted"/>
<keyword evidence="2" id="KW-1185">Reference proteome</keyword>
<sequence length="166" mass="17840">MPRRFSVRADSPAPVAAVLGAFGDARYWRDRFTEFGGGLELTALDVDDAGAISVRTVQDVRRESMAPLLARLYPRELRVLATERWVPVGDSADGTITVTVQGAPGAGEAAARLDAADRGCVLRVDGEVRVRVPVLGGPVERLVAHGFAAHVPELQRFTDEWLAAHA</sequence>
<dbReference type="Pfam" id="PF10698">
    <property type="entry name" value="DUF2505"/>
    <property type="match status" value="1"/>
</dbReference>
<organism evidence="1 2">
    <name type="scientific">Tsukamurella pulmonis</name>
    <dbReference type="NCBI Taxonomy" id="47312"/>
    <lineage>
        <taxon>Bacteria</taxon>
        <taxon>Bacillati</taxon>
        <taxon>Actinomycetota</taxon>
        <taxon>Actinomycetes</taxon>
        <taxon>Mycobacteriales</taxon>
        <taxon>Tsukamurellaceae</taxon>
        <taxon>Tsukamurella</taxon>
    </lineage>
</organism>
<dbReference type="RefSeq" id="WP_068566800.1">
    <property type="nucleotide sequence ID" value="NZ_AP025457.1"/>
</dbReference>
<name>A0A1H1CBJ3_9ACTN</name>
<evidence type="ECO:0008006" key="3">
    <source>
        <dbReference type="Google" id="ProtNLM"/>
    </source>
</evidence>
<accession>A0A1H1CBJ3</accession>
<dbReference type="EMBL" id="FNLF01000002">
    <property type="protein sequence ID" value="SDQ61552.1"/>
    <property type="molecule type" value="Genomic_DNA"/>
</dbReference>
<dbReference type="AlphaFoldDB" id="A0A1H1CBJ3"/>
<evidence type="ECO:0000313" key="1">
    <source>
        <dbReference type="EMBL" id="SDQ61552.1"/>
    </source>
</evidence>
<dbReference type="STRING" id="47312.SAMN04489765_1124"/>
<evidence type="ECO:0000313" key="2">
    <source>
        <dbReference type="Proteomes" id="UP000183053"/>
    </source>
</evidence>
<reference evidence="2" key="1">
    <citation type="submission" date="2016-10" db="EMBL/GenBank/DDBJ databases">
        <authorList>
            <person name="Varghese N."/>
            <person name="Submissions S."/>
        </authorList>
    </citation>
    <scope>NUCLEOTIDE SEQUENCE [LARGE SCALE GENOMIC DNA]</scope>
    <source>
        <strain evidence="2">DSM 44142</strain>
    </source>
</reference>
<gene>
    <name evidence="1" type="ORF">SAMN04489765_1124</name>
</gene>